<evidence type="ECO:0000256" key="5">
    <source>
        <dbReference type="ARBA" id="ARBA00022490"/>
    </source>
</evidence>
<evidence type="ECO:0000256" key="8">
    <source>
        <dbReference type="ARBA" id="ARBA00022898"/>
    </source>
</evidence>
<feature type="binding site" evidence="9">
    <location>
        <position position="108"/>
    </location>
    <ligand>
        <name>(6S)-5,6,7,8-tetrahydrofolate</name>
        <dbReference type="ChEBI" id="CHEBI:57453"/>
    </ligand>
</feature>
<dbReference type="AlphaFoldDB" id="A0A968KWH2"/>
<dbReference type="Gene3D" id="3.90.1150.10">
    <property type="entry name" value="Aspartate Aminotransferase, domain 1"/>
    <property type="match status" value="1"/>
</dbReference>
<dbReference type="HAMAP" id="MF_00051">
    <property type="entry name" value="SHMT"/>
    <property type="match status" value="1"/>
</dbReference>
<accession>A0A968KWH2</accession>
<dbReference type="InterPro" id="IPR015422">
    <property type="entry name" value="PyrdxlP-dep_Trfase_small"/>
</dbReference>
<keyword evidence="5 9" id="KW-0963">Cytoplasm</keyword>
<comment type="function">
    <text evidence="9">Catalyzes the reversible interconversion of serine and glycine with tetrahydrofolate (THF) serving as the one-carbon carrier. This reaction serves as the major source of one-carbon groups required for the biosynthesis of purines, thymidylate, methionine, and other important biomolecules. Also exhibits THF-independent aldolase activity toward beta-hydroxyamino acids, producing glycine and aldehydes, via a retro-aldol mechanism.</text>
</comment>
<dbReference type="PANTHER" id="PTHR11680:SF35">
    <property type="entry name" value="SERINE HYDROXYMETHYLTRANSFERASE 1"/>
    <property type="match status" value="1"/>
</dbReference>
<gene>
    <name evidence="9" type="primary">glyA</name>
    <name evidence="12" type="ORF">HCT48_03185</name>
</gene>
<dbReference type="InterPro" id="IPR015421">
    <property type="entry name" value="PyrdxlP-dep_Trfase_major"/>
</dbReference>
<dbReference type="FunFam" id="3.40.640.10:FF:000001">
    <property type="entry name" value="Serine hydroxymethyltransferase"/>
    <property type="match status" value="1"/>
</dbReference>
<dbReference type="Proteomes" id="UP000778951">
    <property type="component" value="Unassembled WGS sequence"/>
</dbReference>
<sequence>MVEAIIEQEALRQEENLELIASENIVSPNVLSAVGSILTNKYAEGYVNARYYGGCEVVDKVEQLAIDRAKELFGAVYANVQPHSGSQANMAVYMATLNPYDTILGMDLSAGGHLTHGAPVSFSGQLYRAVGYGVHPESERIDYDEVMRLAKEHRPKMIVAGASAYARFIDFAQFAAIAKEVGAYLMVDMAHIAGMVATGDHPSPMEHADFITSTTHKTLRGPRGGLILMGKDRENDRGIVMAKSGRTKLFSELVDSAIFPASQGGPLMHVIAGKAVAFGEALRPSFKNYQQQVIKNAKVLATSLQDLGLRIVSGGTDNHLVLVDLRPLKVSGNVAEKLLDRVGITCNKNAIPFDPAPARETSGIRLGTPVLTTRGMKEPQMQELATLIVDTLKAIDNDAMLQDIKLRSRALSAQFPISGSQFR</sequence>
<evidence type="ECO:0000256" key="2">
    <source>
        <dbReference type="ARBA" id="ARBA00004496"/>
    </source>
</evidence>
<dbReference type="GO" id="GO:0030170">
    <property type="term" value="F:pyridoxal phosphate binding"/>
    <property type="evidence" value="ECO:0007669"/>
    <property type="project" value="UniProtKB-UniRule"/>
</dbReference>
<dbReference type="GO" id="GO:0019264">
    <property type="term" value="P:glycine biosynthetic process from serine"/>
    <property type="evidence" value="ECO:0007669"/>
    <property type="project" value="UniProtKB-UniRule"/>
</dbReference>
<dbReference type="Gene3D" id="3.40.640.10">
    <property type="entry name" value="Type I PLP-dependent aspartate aminotransferase-like (Major domain)"/>
    <property type="match status" value="1"/>
</dbReference>
<comment type="catalytic activity">
    <reaction evidence="9">
        <text>(6R)-5,10-methylene-5,6,7,8-tetrahydrofolate + glycine + H2O = (6S)-5,6,7,8-tetrahydrofolate + L-serine</text>
        <dbReference type="Rhea" id="RHEA:15481"/>
        <dbReference type="ChEBI" id="CHEBI:15377"/>
        <dbReference type="ChEBI" id="CHEBI:15636"/>
        <dbReference type="ChEBI" id="CHEBI:33384"/>
        <dbReference type="ChEBI" id="CHEBI:57305"/>
        <dbReference type="ChEBI" id="CHEBI:57453"/>
        <dbReference type="EC" id="2.1.2.1"/>
    </reaction>
</comment>
<evidence type="ECO:0000256" key="3">
    <source>
        <dbReference type="ARBA" id="ARBA00006376"/>
    </source>
</evidence>
<keyword evidence="6 9" id="KW-0554">One-carbon metabolism</keyword>
<feature type="modified residue" description="N6-(pyridoxal phosphate)lysine" evidence="9 10">
    <location>
        <position position="217"/>
    </location>
</feature>
<evidence type="ECO:0000256" key="6">
    <source>
        <dbReference type="ARBA" id="ARBA00022563"/>
    </source>
</evidence>
<keyword evidence="13" id="KW-1185">Reference proteome</keyword>
<dbReference type="SUPFAM" id="SSF53383">
    <property type="entry name" value="PLP-dependent transferases"/>
    <property type="match status" value="1"/>
</dbReference>
<comment type="similarity">
    <text evidence="3 9">Belongs to the SHMT family.</text>
</comment>
<evidence type="ECO:0000256" key="1">
    <source>
        <dbReference type="ARBA" id="ARBA00001933"/>
    </source>
</evidence>
<evidence type="ECO:0000313" key="12">
    <source>
        <dbReference type="EMBL" id="NIZ69217.1"/>
    </source>
</evidence>
<dbReference type="NCBIfam" id="NF000586">
    <property type="entry name" value="PRK00011.1"/>
    <property type="match status" value="1"/>
</dbReference>
<feature type="site" description="Plays an important role in substrate specificity" evidence="9">
    <location>
        <position position="216"/>
    </location>
</feature>
<comment type="caution">
    <text evidence="9">Lacks conserved residue(s) required for the propagation of feature annotation.</text>
</comment>
<feature type="domain" description="Serine hydroxymethyltransferase-like" evidence="11">
    <location>
        <begin position="2"/>
        <end position="388"/>
    </location>
</feature>
<organism evidence="12 13">
    <name type="scientific">Entomospira culicis</name>
    <dbReference type="NCBI Taxonomy" id="2719989"/>
    <lineage>
        <taxon>Bacteria</taxon>
        <taxon>Pseudomonadati</taxon>
        <taxon>Spirochaetota</taxon>
        <taxon>Spirochaetia</taxon>
        <taxon>Spirochaetales</taxon>
        <taxon>Spirochaetaceae</taxon>
        <taxon>Entomospira</taxon>
    </lineage>
</organism>
<comment type="pathway">
    <text evidence="9">One-carbon metabolism; tetrahydrofolate interconversion.</text>
</comment>
<dbReference type="GO" id="GO:0004372">
    <property type="term" value="F:glycine hydroxymethyltransferase activity"/>
    <property type="evidence" value="ECO:0007669"/>
    <property type="project" value="UniProtKB-UniRule"/>
</dbReference>
<dbReference type="GO" id="GO:0035999">
    <property type="term" value="P:tetrahydrofolate interconversion"/>
    <property type="evidence" value="ECO:0007669"/>
    <property type="project" value="UniProtKB-UniRule"/>
</dbReference>
<dbReference type="InterPro" id="IPR039429">
    <property type="entry name" value="SHMT-like_dom"/>
</dbReference>
<evidence type="ECO:0000256" key="10">
    <source>
        <dbReference type="PIRSR" id="PIRSR000412-50"/>
    </source>
</evidence>
<comment type="caution">
    <text evidence="12">The sequence shown here is derived from an EMBL/GenBank/DDBJ whole genome shotgun (WGS) entry which is preliminary data.</text>
</comment>
<comment type="cofactor">
    <cofactor evidence="1 9 10">
        <name>pyridoxal 5'-phosphate</name>
        <dbReference type="ChEBI" id="CHEBI:597326"/>
    </cofactor>
</comment>
<protein>
    <recommendedName>
        <fullName evidence="9">Serine hydroxymethyltransferase</fullName>
        <shortName evidence="9">SHMT</shortName>
        <shortName evidence="9">Serine methylase</shortName>
        <ecNumber evidence="9">2.1.2.1</ecNumber>
    </recommendedName>
</protein>
<evidence type="ECO:0000259" key="11">
    <source>
        <dbReference type="Pfam" id="PF00464"/>
    </source>
</evidence>
<comment type="pathway">
    <text evidence="9">Amino-acid biosynthesis; glycine biosynthesis; glycine from L-serine: step 1/1.</text>
</comment>
<dbReference type="CDD" id="cd00378">
    <property type="entry name" value="SHMT"/>
    <property type="match status" value="1"/>
</dbReference>
<dbReference type="GO" id="GO:0005829">
    <property type="term" value="C:cytosol"/>
    <property type="evidence" value="ECO:0007669"/>
    <property type="project" value="TreeGrafter"/>
</dbReference>
<dbReference type="PANTHER" id="PTHR11680">
    <property type="entry name" value="SERINE HYDROXYMETHYLTRANSFERASE"/>
    <property type="match status" value="1"/>
</dbReference>
<dbReference type="EMBL" id="JAATLM010000001">
    <property type="protein sequence ID" value="NIZ69217.1"/>
    <property type="molecule type" value="Genomic_DNA"/>
</dbReference>
<keyword evidence="8 9" id="KW-0663">Pyridoxal phosphate</keyword>
<keyword evidence="7 9" id="KW-0808">Transferase</keyword>
<dbReference type="InterPro" id="IPR049943">
    <property type="entry name" value="Ser_HO-MeTrfase-like"/>
</dbReference>
<dbReference type="InterPro" id="IPR001085">
    <property type="entry name" value="Ser_HO-MeTrfase"/>
</dbReference>
<dbReference type="PIRSF" id="PIRSF000412">
    <property type="entry name" value="SHMT"/>
    <property type="match status" value="1"/>
</dbReference>
<reference evidence="12" key="1">
    <citation type="submission" date="2020-03" db="EMBL/GenBank/DDBJ databases">
        <title>Spirochaetal bacteria isolated from arthropods constitute a novel genus Entomospira genus novum within the order Spirochaetales.</title>
        <authorList>
            <person name="Grana-Miraglia L."/>
            <person name="Sikutova S."/>
            <person name="Fingerle V."/>
            <person name="Sing A."/>
            <person name="Castillo-Ramirez S."/>
            <person name="Margos G."/>
            <person name="Rudolf I."/>
        </authorList>
    </citation>
    <scope>NUCLEOTIDE SEQUENCE</scope>
    <source>
        <strain evidence="12">BR149</strain>
    </source>
</reference>
<evidence type="ECO:0000256" key="7">
    <source>
        <dbReference type="ARBA" id="ARBA00022679"/>
    </source>
</evidence>
<name>A0A968KWH2_9SPIO</name>
<dbReference type="InterPro" id="IPR019798">
    <property type="entry name" value="Ser_HO-MeTrfase_PLP_BS"/>
</dbReference>
<evidence type="ECO:0000313" key="13">
    <source>
        <dbReference type="Proteomes" id="UP000778951"/>
    </source>
</evidence>
<comment type="subcellular location">
    <subcellularLocation>
        <location evidence="2 9">Cytoplasm</location>
    </subcellularLocation>
</comment>
<dbReference type="InterPro" id="IPR015424">
    <property type="entry name" value="PyrdxlP-dep_Trfase"/>
</dbReference>
<evidence type="ECO:0000256" key="4">
    <source>
        <dbReference type="ARBA" id="ARBA00011738"/>
    </source>
</evidence>
<comment type="subunit">
    <text evidence="4 9">Homodimer.</text>
</comment>
<dbReference type="PROSITE" id="PS00096">
    <property type="entry name" value="SHMT"/>
    <property type="match status" value="1"/>
</dbReference>
<proteinExistence type="inferred from homology"/>
<keyword evidence="9" id="KW-0028">Amino-acid biosynthesis</keyword>
<feature type="binding site" evidence="9">
    <location>
        <begin position="112"/>
        <end position="114"/>
    </location>
    <ligand>
        <name>(6S)-5,6,7,8-tetrahydrofolate</name>
        <dbReference type="ChEBI" id="CHEBI:57453"/>
    </ligand>
</feature>
<dbReference type="EC" id="2.1.2.1" evidence="9"/>
<evidence type="ECO:0000256" key="9">
    <source>
        <dbReference type="HAMAP-Rule" id="MF_00051"/>
    </source>
</evidence>
<dbReference type="Pfam" id="PF00464">
    <property type="entry name" value="SHMT"/>
    <property type="match status" value="1"/>
</dbReference>